<keyword evidence="4" id="KW-1185">Reference proteome</keyword>
<dbReference type="EMBL" id="BPVZ01000070">
    <property type="protein sequence ID" value="GKV25822.1"/>
    <property type="molecule type" value="Genomic_DNA"/>
</dbReference>
<dbReference type="Pfam" id="PF03760">
    <property type="entry name" value="LEA_1"/>
    <property type="match status" value="1"/>
</dbReference>
<evidence type="ECO:0000256" key="1">
    <source>
        <dbReference type="ARBA" id="ARBA00010975"/>
    </source>
</evidence>
<dbReference type="AlphaFoldDB" id="A0AAV5KMP1"/>
<gene>
    <name evidence="3" type="ORF">SLEP1_g35205</name>
</gene>
<evidence type="ECO:0000313" key="4">
    <source>
        <dbReference type="Proteomes" id="UP001054252"/>
    </source>
</evidence>
<sequence>MKAVKEKAANVGASAISGLEKTKATLEEKVEKMATSDEVQKGMATEMKETRVKEAELNKREAREHNAAARHAGGAGGYTVSGTGAYTGGTRN</sequence>
<dbReference type="InterPro" id="IPR005513">
    <property type="entry name" value="LEA_1"/>
</dbReference>
<reference evidence="3 4" key="1">
    <citation type="journal article" date="2021" name="Commun. Biol.">
        <title>The genome of Shorea leprosula (Dipterocarpaceae) highlights the ecological relevance of drought in aseasonal tropical rainforests.</title>
        <authorList>
            <person name="Ng K.K.S."/>
            <person name="Kobayashi M.J."/>
            <person name="Fawcett J.A."/>
            <person name="Hatakeyama M."/>
            <person name="Paape T."/>
            <person name="Ng C.H."/>
            <person name="Ang C.C."/>
            <person name="Tnah L.H."/>
            <person name="Lee C.T."/>
            <person name="Nishiyama T."/>
            <person name="Sese J."/>
            <person name="O'Brien M.J."/>
            <person name="Copetti D."/>
            <person name="Mohd Noor M.I."/>
            <person name="Ong R.C."/>
            <person name="Putra M."/>
            <person name="Sireger I.Z."/>
            <person name="Indrioko S."/>
            <person name="Kosugi Y."/>
            <person name="Izuno A."/>
            <person name="Isagi Y."/>
            <person name="Lee S.L."/>
            <person name="Shimizu K.K."/>
        </authorList>
    </citation>
    <scope>NUCLEOTIDE SEQUENCE [LARGE SCALE GENOMIC DNA]</scope>
    <source>
        <strain evidence="3">214</strain>
    </source>
</reference>
<evidence type="ECO:0000313" key="3">
    <source>
        <dbReference type="EMBL" id="GKV25822.1"/>
    </source>
</evidence>
<accession>A0AAV5KMP1</accession>
<comment type="similarity">
    <text evidence="1">Belongs to the LEA type 1 family.</text>
</comment>
<dbReference type="PANTHER" id="PTHR33493">
    <property type="entry name" value="LATE EMBRYOGENESIS ABUNDANT PROTEIN 6-RELATED"/>
    <property type="match status" value="1"/>
</dbReference>
<organism evidence="3 4">
    <name type="scientific">Rubroshorea leprosula</name>
    <dbReference type="NCBI Taxonomy" id="152421"/>
    <lineage>
        <taxon>Eukaryota</taxon>
        <taxon>Viridiplantae</taxon>
        <taxon>Streptophyta</taxon>
        <taxon>Embryophyta</taxon>
        <taxon>Tracheophyta</taxon>
        <taxon>Spermatophyta</taxon>
        <taxon>Magnoliopsida</taxon>
        <taxon>eudicotyledons</taxon>
        <taxon>Gunneridae</taxon>
        <taxon>Pentapetalae</taxon>
        <taxon>rosids</taxon>
        <taxon>malvids</taxon>
        <taxon>Malvales</taxon>
        <taxon>Dipterocarpaceae</taxon>
        <taxon>Rubroshorea</taxon>
    </lineage>
</organism>
<feature type="region of interest" description="Disordered" evidence="2">
    <location>
        <begin position="58"/>
        <end position="92"/>
    </location>
</feature>
<evidence type="ECO:0000256" key="2">
    <source>
        <dbReference type="SAM" id="MobiDB-lite"/>
    </source>
</evidence>
<feature type="compositionally biased region" description="Gly residues" evidence="2">
    <location>
        <begin position="73"/>
        <end position="92"/>
    </location>
</feature>
<protein>
    <submittedName>
        <fullName evidence="3">Uncharacterized protein</fullName>
    </submittedName>
</protein>
<feature type="compositionally biased region" description="Basic and acidic residues" evidence="2">
    <location>
        <begin position="58"/>
        <end position="67"/>
    </location>
</feature>
<proteinExistence type="inferred from homology"/>
<dbReference type="GO" id="GO:0009793">
    <property type="term" value="P:embryo development ending in seed dormancy"/>
    <property type="evidence" value="ECO:0007669"/>
    <property type="project" value="InterPro"/>
</dbReference>
<name>A0AAV5KMP1_9ROSI</name>
<dbReference type="Proteomes" id="UP001054252">
    <property type="component" value="Unassembled WGS sequence"/>
</dbReference>
<comment type="caution">
    <text evidence="3">The sequence shown here is derived from an EMBL/GenBank/DDBJ whole genome shotgun (WGS) entry which is preliminary data.</text>
</comment>
<dbReference type="PANTHER" id="PTHR33493:SF2">
    <property type="entry name" value="LATE EMBRYOGENESIS ABUNDANT PROTEIN 46"/>
    <property type="match status" value="1"/>
</dbReference>